<gene>
    <name evidence="2" type="ORF">C7C46_03520</name>
</gene>
<dbReference type="GO" id="GO:0016757">
    <property type="term" value="F:glycosyltransferase activity"/>
    <property type="evidence" value="ECO:0007669"/>
    <property type="project" value="UniProtKB-KW"/>
</dbReference>
<sequence length="218" mass="23248">MMFRNLDQAGQELAARVQQAAGGTALADAIVLGLPPGGVVVGAAVAQSLGAELDALVVHRITAPGRPGVVIGAMAEQDPARLDRRALHLLGLTEQQLAPEVARGRAELRRQEARYRQGRPLAAVTGRPVILVDDGLTVGITAYAALRHLRRAHPARLVLATPVCARDAAAVVLPVLDELVCLHEPWHLGKVADWYQDFHQLSQHEVRQALDPATTTVG</sequence>
<dbReference type="Gene3D" id="3.40.50.2020">
    <property type="match status" value="1"/>
</dbReference>
<dbReference type="InterPro" id="IPR029057">
    <property type="entry name" value="PRTase-like"/>
</dbReference>
<organism evidence="2 3">
    <name type="scientific">Streptomyces tateyamensis</name>
    <dbReference type="NCBI Taxonomy" id="565073"/>
    <lineage>
        <taxon>Bacteria</taxon>
        <taxon>Bacillati</taxon>
        <taxon>Actinomycetota</taxon>
        <taxon>Actinomycetes</taxon>
        <taxon>Kitasatosporales</taxon>
        <taxon>Streptomycetaceae</taxon>
        <taxon>Streptomyces</taxon>
    </lineage>
</organism>
<name>A0A2V4PRQ8_9ACTN</name>
<evidence type="ECO:0000259" key="1">
    <source>
        <dbReference type="Pfam" id="PF00156"/>
    </source>
</evidence>
<protein>
    <submittedName>
        <fullName evidence="2">Phosphoribosyltransferase</fullName>
    </submittedName>
</protein>
<dbReference type="EMBL" id="PYBW01000012">
    <property type="protein sequence ID" value="PYC87665.1"/>
    <property type="molecule type" value="Genomic_DNA"/>
</dbReference>
<reference evidence="2 3" key="1">
    <citation type="submission" date="2018-03" db="EMBL/GenBank/DDBJ databases">
        <title>Bioinformatic expansion and discovery of thiopeptide antibiotics.</title>
        <authorList>
            <person name="Schwalen C.J."/>
            <person name="Hudson G.A."/>
            <person name="Mitchell D.A."/>
        </authorList>
    </citation>
    <scope>NUCLEOTIDE SEQUENCE [LARGE SCALE GENOMIC DNA]</scope>
    <source>
        <strain evidence="2 3">ATCC 21389</strain>
    </source>
</reference>
<evidence type="ECO:0000313" key="3">
    <source>
        <dbReference type="Proteomes" id="UP000248039"/>
    </source>
</evidence>
<evidence type="ECO:0000313" key="2">
    <source>
        <dbReference type="EMBL" id="PYC87665.1"/>
    </source>
</evidence>
<keyword evidence="2" id="KW-0328">Glycosyltransferase</keyword>
<dbReference type="CDD" id="cd06223">
    <property type="entry name" value="PRTases_typeI"/>
    <property type="match status" value="1"/>
</dbReference>
<keyword evidence="3" id="KW-1185">Reference proteome</keyword>
<dbReference type="InterPro" id="IPR000836">
    <property type="entry name" value="PRTase_dom"/>
</dbReference>
<feature type="domain" description="Phosphoribosyltransferase" evidence="1">
    <location>
        <begin position="9"/>
        <end position="163"/>
    </location>
</feature>
<proteinExistence type="predicted"/>
<accession>A0A2V4PRQ8</accession>
<dbReference type="SUPFAM" id="SSF53271">
    <property type="entry name" value="PRTase-like"/>
    <property type="match status" value="1"/>
</dbReference>
<dbReference type="OrthoDB" id="9810066at2"/>
<comment type="caution">
    <text evidence="2">The sequence shown here is derived from an EMBL/GenBank/DDBJ whole genome shotgun (WGS) entry which is preliminary data.</text>
</comment>
<dbReference type="Proteomes" id="UP000248039">
    <property type="component" value="Unassembled WGS sequence"/>
</dbReference>
<keyword evidence="2" id="KW-0808">Transferase</keyword>
<dbReference type="AlphaFoldDB" id="A0A2V4PRQ8"/>
<dbReference type="Gene3D" id="3.30.1310.20">
    <property type="entry name" value="PRTase-like"/>
    <property type="match status" value="1"/>
</dbReference>
<dbReference type="Pfam" id="PF00156">
    <property type="entry name" value="Pribosyltran"/>
    <property type="match status" value="1"/>
</dbReference>